<dbReference type="AlphaFoldDB" id="A0A7J0G3R5"/>
<evidence type="ECO:0000256" key="1">
    <source>
        <dbReference type="SAM" id="MobiDB-lite"/>
    </source>
</evidence>
<evidence type="ECO:0000259" key="3">
    <source>
        <dbReference type="Pfam" id="PF13456"/>
    </source>
</evidence>
<evidence type="ECO:0000313" key="4">
    <source>
        <dbReference type="EMBL" id="GFZ05420.1"/>
    </source>
</evidence>
<keyword evidence="2" id="KW-1133">Transmembrane helix</keyword>
<dbReference type="Pfam" id="PF13456">
    <property type="entry name" value="RVT_3"/>
    <property type="match status" value="1"/>
</dbReference>
<organism evidence="4 5">
    <name type="scientific">Actinidia rufa</name>
    <dbReference type="NCBI Taxonomy" id="165716"/>
    <lineage>
        <taxon>Eukaryota</taxon>
        <taxon>Viridiplantae</taxon>
        <taxon>Streptophyta</taxon>
        <taxon>Embryophyta</taxon>
        <taxon>Tracheophyta</taxon>
        <taxon>Spermatophyta</taxon>
        <taxon>Magnoliopsida</taxon>
        <taxon>eudicotyledons</taxon>
        <taxon>Gunneridae</taxon>
        <taxon>Pentapetalae</taxon>
        <taxon>asterids</taxon>
        <taxon>Ericales</taxon>
        <taxon>Actinidiaceae</taxon>
        <taxon>Actinidia</taxon>
    </lineage>
</organism>
<name>A0A7J0G3R5_9ERIC</name>
<keyword evidence="5" id="KW-1185">Reference proteome</keyword>
<accession>A0A7J0G3R5</accession>
<dbReference type="InterPro" id="IPR012337">
    <property type="entry name" value="RNaseH-like_sf"/>
</dbReference>
<comment type="caution">
    <text evidence="4">The sequence shown here is derived from an EMBL/GenBank/DDBJ whole genome shotgun (WGS) entry which is preliminary data.</text>
</comment>
<dbReference type="GO" id="GO:0003676">
    <property type="term" value="F:nucleic acid binding"/>
    <property type="evidence" value="ECO:0007669"/>
    <property type="project" value="InterPro"/>
</dbReference>
<evidence type="ECO:0000256" key="2">
    <source>
        <dbReference type="SAM" id="Phobius"/>
    </source>
</evidence>
<feature type="compositionally biased region" description="Basic and acidic residues" evidence="1">
    <location>
        <begin position="278"/>
        <end position="298"/>
    </location>
</feature>
<dbReference type="PANTHER" id="PTHR48475:SF2">
    <property type="entry name" value="RIBONUCLEASE H"/>
    <property type="match status" value="1"/>
</dbReference>
<keyword evidence="2" id="KW-0472">Membrane</keyword>
<proteinExistence type="predicted"/>
<feature type="region of interest" description="Disordered" evidence="1">
    <location>
        <begin position="269"/>
        <end position="298"/>
    </location>
</feature>
<feature type="domain" description="RNase H type-1" evidence="3">
    <location>
        <begin position="622"/>
        <end position="695"/>
    </location>
</feature>
<dbReference type="GO" id="GO:0004523">
    <property type="term" value="F:RNA-DNA hybrid ribonuclease activity"/>
    <property type="evidence" value="ECO:0007669"/>
    <property type="project" value="InterPro"/>
</dbReference>
<protein>
    <recommendedName>
        <fullName evidence="3">RNase H type-1 domain-containing protein</fullName>
    </recommendedName>
</protein>
<keyword evidence="2" id="KW-0812">Transmembrane</keyword>
<dbReference type="InterPro" id="IPR036397">
    <property type="entry name" value="RNaseH_sf"/>
</dbReference>
<dbReference type="EMBL" id="BJWL01000017">
    <property type="protein sequence ID" value="GFZ05420.1"/>
    <property type="molecule type" value="Genomic_DNA"/>
</dbReference>
<sequence length="795" mass="89552">MVLEVVVALVDLEAFQPLVLNPLVQPLGLMSAPFVILMIIACLLVLFGFANTVASELSSSFASPYLTDPSIELFPEDVDILVVLPCDTLHVVPLTIVYPVESLSTNPAPPVPPPIHLPSNLPICRSTRFELERSTSKVPPYLSSGTTLATRQPHLQLHCSSGNVQKSTGVLTNDTRHSNACMAWGNPHMYPKRLRTKGKNYWLICRGQRRPPLSKGQVGYPPEGRDDQDVTIGRLQAQLIQMAQILVDNRLMEPVQADNVQSFRAKLEGSRGPLMGTQRERQPCMQPEHESHDDNRTEVSRLDLPKKFIPPRFTLYDGKSDHRSYVSHVRQMRTLWNHMDALMCRVFPSNLDRFVINTKAPKVVGSLLTLKKGKNESIWKYSKRYWEIYNEIEECSKEMVVASYKLGLAPRNRLWENLTLDPPTSLRDLMSRVKTFARLKDDIRSVGGAAKDRQIRRQKNPGGYWKLSRGSQELMTEVVVVDIPSPYNAIVGRDWLHRMKAVAFTLHQAIKFVTPRGEEAIYGDQVATKQCYLAIVSTKSTVKEVQMVEEDIEVLEDVGCDPEAKVIKKLVRYELDEPNSDQFFLNESDLNECAPPELQQLNGNTEVDLGLLGGDGTSNSPEGLRSANKLGVPELCIYSDSKLVVNQVTSKFEAQGIKMAKYLRVAKSLINEFIIVKIEQVRRELNAHADSLAALAAVFKGEIGRTVIVNIVSAPSIKETQKSVLVNMELGLSWMDPIVNYLRTDKLPDDKREAYRIRIKAVRFWISPSGDLYKRSYQGPYLLCVYPSLIEDVLY</sequence>
<dbReference type="Gene3D" id="3.30.420.10">
    <property type="entry name" value="Ribonuclease H-like superfamily/Ribonuclease H"/>
    <property type="match status" value="1"/>
</dbReference>
<dbReference type="InterPro" id="IPR002156">
    <property type="entry name" value="RNaseH_domain"/>
</dbReference>
<reference evidence="4 5" key="1">
    <citation type="submission" date="2019-07" db="EMBL/GenBank/DDBJ databases">
        <title>De Novo Assembly of kiwifruit Actinidia rufa.</title>
        <authorList>
            <person name="Sugita-Konishi S."/>
            <person name="Sato K."/>
            <person name="Mori E."/>
            <person name="Abe Y."/>
            <person name="Kisaki G."/>
            <person name="Hamano K."/>
            <person name="Suezawa K."/>
            <person name="Otani M."/>
            <person name="Fukuda T."/>
            <person name="Manabe T."/>
            <person name="Gomi K."/>
            <person name="Tabuchi M."/>
            <person name="Akimitsu K."/>
            <person name="Kataoka I."/>
        </authorList>
    </citation>
    <scope>NUCLEOTIDE SEQUENCE [LARGE SCALE GENOMIC DNA]</scope>
    <source>
        <strain evidence="5">cv. Fuchu</strain>
    </source>
</reference>
<dbReference type="Proteomes" id="UP000585474">
    <property type="component" value="Unassembled WGS sequence"/>
</dbReference>
<feature type="transmembrane region" description="Helical" evidence="2">
    <location>
        <begin position="27"/>
        <end position="50"/>
    </location>
</feature>
<gene>
    <name evidence="4" type="ORF">Acr_17g0009920</name>
</gene>
<dbReference type="SUPFAM" id="SSF53098">
    <property type="entry name" value="Ribonuclease H-like"/>
    <property type="match status" value="1"/>
</dbReference>
<evidence type="ECO:0000313" key="5">
    <source>
        <dbReference type="Proteomes" id="UP000585474"/>
    </source>
</evidence>
<dbReference type="PANTHER" id="PTHR48475">
    <property type="entry name" value="RIBONUCLEASE H"/>
    <property type="match status" value="1"/>
</dbReference>